<dbReference type="Proteomes" id="UP001233999">
    <property type="component" value="Unassembled WGS sequence"/>
</dbReference>
<dbReference type="EMBL" id="JASPKZ010004201">
    <property type="protein sequence ID" value="KAJ9590631.1"/>
    <property type="molecule type" value="Genomic_DNA"/>
</dbReference>
<sequence length="68" mass="8023">YLSPLGGWRCPNARGRCSVSAAMFCLSWLRVWTFIHLMLYLEMYRVLPSLLRGFIFSHHISDTVLYIR</sequence>
<evidence type="ECO:0000313" key="1">
    <source>
        <dbReference type="EMBL" id="KAJ9590631.1"/>
    </source>
</evidence>
<keyword evidence="2" id="KW-1185">Reference proteome</keyword>
<dbReference type="AlphaFoldDB" id="A0AAD8A1G6"/>
<reference evidence="1" key="1">
    <citation type="journal article" date="2023" name="IScience">
        <title>Live-bearing cockroach genome reveals convergent evolutionary mechanisms linked to viviparity in insects and beyond.</title>
        <authorList>
            <person name="Fouks B."/>
            <person name="Harrison M.C."/>
            <person name="Mikhailova A.A."/>
            <person name="Marchal E."/>
            <person name="English S."/>
            <person name="Carruthers M."/>
            <person name="Jennings E.C."/>
            <person name="Chiamaka E.L."/>
            <person name="Frigard R.A."/>
            <person name="Pippel M."/>
            <person name="Attardo G.M."/>
            <person name="Benoit J.B."/>
            <person name="Bornberg-Bauer E."/>
            <person name="Tobe S.S."/>
        </authorList>
    </citation>
    <scope>NUCLEOTIDE SEQUENCE</scope>
    <source>
        <strain evidence="1">Stay&amp;Tobe</strain>
    </source>
</reference>
<proteinExistence type="predicted"/>
<name>A0AAD8A1G6_DIPPU</name>
<gene>
    <name evidence="1" type="ORF">L9F63_016342</name>
</gene>
<feature type="non-terminal residue" evidence="1">
    <location>
        <position position="1"/>
    </location>
</feature>
<feature type="non-terminal residue" evidence="1">
    <location>
        <position position="68"/>
    </location>
</feature>
<protein>
    <submittedName>
        <fullName evidence="1">Uncharacterized protein</fullName>
    </submittedName>
</protein>
<comment type="caution">
    <text evidence="1">The sequence shown here is derived from an EMBL/GenBank/DDBJ whole genome shotgun (WGS) entry which is preliminary data.</text>
</comment>
<organism evidence="1 2">
    <name type="scientific">Diploptera punctata</name>
    <name type="common">Pacific beetle cockroach</name>
    <dbReference type="NCBI Taxonomy" id="6984"/>
    <lineage>
        <taxon>Eukaryota</taxon>
        <taxon>Metazoa</taxon>
        <taxon>Ecdysozoa</taxon>
        <taxon>Arthropoda</taxon>
        <taxon>Hexapoda</taxon>
        <taxon>Insecta</taxon>
        <taxon>Pterygota</taxon>
        <taxon>Neoptera</taxon>
        <taxon>Polyneoptera</taxon>
        <taxon>Dictyoptera</taxon>
        <taxon>Blattodea</taxon>
        <taxon>Blaberoidea</taxon>
        <taxon>Blaberidae</taxon>
        <taxon>Diplopterinae</taxon>
        <taxon>Diploptera</taxon>
    </lineage>
</organism>
<accession>A0AAD8A1G6</accession>
<evidence type="ECO:0000313" key="2">
    <source>
        <dbReference type="Proteomes" id="UP001233999"/>
    </source>
</evidence>
<reference evidence="1" key="2">
    <citation type="submission" date="2023-05" db="EMBL/GenBank/DDBJ databases">
        <authorList>
            <person name="Fouks B."/>
        </authorList>
    </citation>
    <scope>NUCLEOTIDE SEQUENCE</scope>
    <source>
        <strain evidence="1">Stay&amp;Tobe</strain>
        <tissue evidence="1">Testes</tissue>
    </source>
</reference>